<name>A0A1H1R8E8_9ACTN</name>
<organism evidence="2 3">
    <name type="scientific">Actinopolymorpha singaporensis</name>
    <dbReference type="NCBI Taxonomy" id="117157"/>
    <lineage>
        <taxon>Bacteria</taxon>
        <taxon>Bacillati</taxon>
        <taxon>Actinomycetota</taxon>
        <taxon>Actinomycetes</taxon>
        <taxon>Propionibacteriales</taxon>
        <taxon>Actinopolymorphaceae</taxon>
        <taxon>Actinopolymorpha</taxon>
    </lineage>
</organism>
<dbReference type="Pfam" id="PF19807">
    <property type="entry name" value="DUF6290"/>
    <property type="match status" value="1"/>
</dbReference>
<evidence type="ECO:0000313" key="3">
    <source>
        <dbReference type="Proteomes" id="UP000198983"/>
    </source>
</evidence>
<evidence type="ECO:0000313" key="2">
    <source>
        <dbReference type="EMBL" id="SDS32057.1"/>
    </source>
</evidence>
<dbReference type="InterPro" id="IPR046257">
    <property type="entry name" value="DUF6290"/>
</dbReference>
<feature type="compositionally biased region" description="Basic and acidic residues" evidence="1">
    <location>
        <begin position="1"/>
        <end position="19"/>
    </location>
</feature>
<reference evidence="2 3" key="1">
    <citation type="submission" date="2016-10" db="EMBL/GenBank/DDBJ databases">
        <authorList>
            <person name="de Groot N.N."/>
        </authorList>
    </citation>
    <scope>NUCLEOTIDE SEQUENCE [LARGE SCALE GENOMIC DNA]</scope>
    <source>
        <strain evidence="2 3">DSM 22024</strain>
    </source>
</reference>
<dbReference type="EMBL" id="LT629732">
    <property type="protein sequence ID" value="SDS32057.1"/>
    <property type="molecule type" value="Genomic_DNA"/>
</dbReference>
<dbReference type="AlphaFoldDB" id="A0A1H1R8E8"/>
<dbReference type="Proteomes" id="UP000198983">
    <property type="component" value="Chromosome I"/>
</dbReference>
<gene>
    <name evidence="2" type="ORF">SAMN04489717_2319</name>
</gene>
<accession>A0A1H1R8E8</accession>
<evidence type="ECO:0000256" key="1">
    <source>
        <dbReference type="SAM" id="MobiDB-lite"/>
    </source>
</evidence>
<keyword evidence="3" id="KW-1185">Reference proteome</keyword>
<protein>
    <submittedName>
        <fullName evidence="2">Uncharacterized protein</fullName>
    </submittedName>
</protein>
<dbReference type="RefSeq" id="WP_092653109.1">
    <property type="nucleotide sequence ID" value="NZ_LT629732.1"/>
</dbReference>
<sequence length="101" mass="11316">MSELEDLLRSEAEHAEQNKDAPSAPGTKVTRGHDRARVLQVRLNEDELAAVTTIAEDSNLPVSTLVRSWILERIQEPESGPTATMDRIARDLDRLRRQLAS</sequence>
<feature type="region of interest" description="Disordered" evidence="1">
    <location>
        <begin position="1"/>
        <end position="33"/>
    </location>
</feature>
<dbReference type="OrthoDB" id="4730461at2"/>
<proteinExistence type="predicted"/>